<reference evidence="3" key="1">
    <citation type="submission" date="2021-01" db="UniProtKB">
        <authorList>
            <consortium name="EnsemblPlants"/>
        </authorList>
    </citation>
    <scope>IDENTIFICATION</scope>
</reference>
<accession>A0A7N0UFW2</accession>
<sequence length="141" mass="16231">MKRGKLELITLILILASHVVKCQQWNAFPEHPLCLTQIGLLNHACAVIPIHSVPPPPPPSPPPANLTGHGRRHRHRRSHRHHHHHTPAEEECCRWLQQVDTECICELLVRLPIFLARPLHQYTLTVDDTCRVNYTCPSRIF</sequence>
<dbReference type="EnsemblPlants" id="Kaladp0061s0079.1.v1.1">
    <property type="protein sequence ID" value="Kaladp0061s0079.1.v1.1.CDS.1"/>
    <property type="gene ID" value="Kaladp0061s0079.v1.1"/>
</dbReference>
<protein>
    <recommendedName>
        <fullName evidence="5">Bifunctional inhibitor/plant lipid transfer protein/seed storage helical domain-containing protein</fullName>
    </recommendedName>
</protein>
<keyword evidence="2" id="KW-0732">Signal</keyword>
<evidence type="ECO:0000313" key="3">
    <source>
        <dbReference type="EnsemblPlants" id="Kaladp0061s0079.1.v1.1.CDS.1"/>
    </source>
</evidence>
<evidence type="ECO:0008006" key="5">
    <source>
        <dbReference type="Google" id="ProtNLM"/>
    </source>
</evidence>
<dbReference type="OMA" id="DTECICE"/>
<feature type="signal peptide" evidence="2">
    <location>
        <begin position="1"/>
        <end position="22"/>
    </location>
</feature>
<name>A0A7N0UFW2_KALFE</name>
<dbReference type="PANTHER" id="PTHR34377:SF3">
    <property type="entry name" value="TETRATRICOPEPTIDE REPEAT (TPR)-LIKE SUPERFAMILY PROTEIN"/>
    <property type="match status" value="1"/>
</dbReference>
<dbReference type="Proteomes" id="UP000594263">
    <property type="component" value="Unplaced"/>
</dbReference>
<proteinExistence type="predicted"/>
<evidence type="ECO:0000256" key="2">
    <source>
        <dbReference type="SAM" id="SignalP"/>
    </source>
</evidence>
<dbReference type="Gramene" id="Kaladp0061s0079.1.v1.1">
    <property type="protein sequence ID" value="Kaladp0061s0079.1.v1.1.CDS.1"/>
    <property type="gene ID" value="Kaladp0061s0079.v1.1"/>
</dbReference>
<evidence type="ECO:0000256" key="1">
    <source>
        <dbReference type="SAM" id="MobiDB-lite"/>
    </source>
</evidence>
<dbReference type="AlphaFoldDB" id="A0A7N0UFW2"/>
<keyword evidence="4" id="KW-1185">Reference proteome</keyword>
<organism evidence="3 4">
    <name type="scientific">Kalanchoe fedtschenkoi</name>
    <name type="common">Lavender scallops</name>
    <name type="synonym">South American air plant</name>
    <dbReference type="NCBI Taxonomy" id="63787"/>
    <lineage>
        <taxon>Eukaryota</taxon>
        <taxon>Viridiplantae</taxon>
        <taxon>Streptophyta</taxon>
        <taxon>Embryophyta</taxon>
        <taxon>Tracheophyta</taxon>
        <taxon>Spermatophyta</taxon>
        <taxon>Magnoliopsida</taxon>
        <taxon>eudicotyledons</taxon>
        <taxon>Gunneridae</taxon>
        <taxon>Pentapetalae</taxon>
        <taxon>Saxifragales</taxon>
        <taxon>Crassulaceae</taxon>
        <taxon>Kalanchoe</taxon>
    </lineage>
</organism>
<dbReference type="PANTHER" id="PTHR34377">
    <property type="entry name" value="TETRATRICOPEPTIDE REPEAT (TPR)-LIKE SUPERFAMILY PROTEIN"/>
    <property type="match status" value="1"/>
</dbReference>
<dbReference type="InterPro" id="IPR036312">
    <property type="entry name" value="Bifun_inhib/LTP/seed_sf"/>
</dbReference>
<feature type="compositionally biased region" description="Basic residues" evidence="1">
    <location>
        <begin position="69"/>
        <end position="83"/>
    </location>
</feature>
<feature type="region of interest" description="Disordered" evidence="1">
    <location>
        <begin position="56"/>
        <end position="83"/>
    </location>
</feature>
<evidence type="ECO:0000313" key="4">
    <source>
        <dbReference type="Proteomes" id="UP000594263"/>
    </source>
</evidence>
<feature type="chain" id="PRO_5029536960" description="Bifunctional inhibitor/plant lipid transfer protein/seed storage helical domain-containing protein" evidence="2">
    <location>
        <begin position="23"/>
        <end position="141"/>
    </location>
</feature>
<dbReference type="SUPFAM" id="SSF47699">
    <property type="entry name" value="Bifunctional inhibitor/lipid-transfer protein/seed storage 2S albumin"/>
    <property type="match status" value="1"/>
</dbReference>